<proteinExistence type="predicted"/>
<dbReference type="RefSeq" id="WP_227702450.1">
    <property type="nucleotide sequence ID" value="NZ_JBEAAL010000006.1"/>
</dbReference>
<protein>
    <submittedName>
        <fullName evidence="1">Uncharacterized protein</fullName>
    </submittedName>
</protein>
<gene>
    <name evidence="1" type="ORF">ABK249_11325</name>
</gene>
<sequence length="72" mass="7298">MARVVIIGLPGDDQLYVADIDAGTVQPMQPPASGPLASANDLRNVGATIVKDVNLAVAVSSSEQAFSGVFDG</sequence>
<keyword evidence="2" id="KW-1185">Reference proteome</keyword>
<accession>A0ABV0M0Y7</accession>
<evidence type="ECO:0000313" key="2">
    <source>
        <dbReference type="Proteomes" id="UP001496627"/>
    </source>
</evidence>
<comment type="caution">
    <text evidence="1">The sequence shown here is derived from an EMBL/GenBank/DDBJ whole genome shotgun (WGS) entry which is preliminary data.</text>
</comment>
<name>A0ABV0M0Y7_9HYPH</name>
<evidence type="ECO:0000313" key="1">
    <source>
        <dbReference type="EMBL" id="MEQ1405523.1"/>
    </source>
</evidence>
<organism evidence="1 2">
    <name type="scientific">Neorhizobium phenanthreniclasticum</name>
    <dbReference type="NCBI Taxonomy" id="3157917"/>
    <lineage>
        <taxon>Bacteria</taxon>
        <taxon>Pseudomonadati</taxon>
        <taxon>Pseudomonadota</taxon>
        <taxon>Alphaproteobacteria</taxon>
        <taxon>Hyphomicrobiales</taxon>
        <taxon>Rhizobiaceae</taxon>
        <taxon>Rhizobium/Agrobacterium group</taxon>
        <taxon>Neorhizobium</taxon>
    </lineage>
</organism>
<reference evidence="1 2" key="1">
    <citation type="submission" date="2024-05" db="EMBL/GenBank/DDBJ databases">
        <title>Neorhizobium sp. Rsf11, a plant growth promoting and heavy metal resistant PAH-degrader.</title>
        <authorList>
            <person name="Golubev S.N."/>
            <person name="Muratova A.Y."/>
            <person name="Markelova M.I."/>
        </authorList>
    </citation>
    <scope>NUCLEOTIDE SEQUENCE [LARGE SCALE GENOMIC DNA]</scope>
    <source>
        <strain evidence="1 2">Rsf11</strain>
    </source>
</reference>
<dbReference type="EMBL" id="JBEAAL010000006">
    <property type="protein sequence ID" value="MEQ1405523.1"/>
    <property type="molecule type" value="Genomic_DNA"/>
</dbReference>
<dbReference type="Proteomes" id="UP001496627">
    <property type="component" value="Unassembled WGS sequence"/>
</dbReference>